<dbReference type="PIRSF" id="PIRSF005894">
    <property type="entry name" value="Monothiol_GRX"/>
    <property type="match status" value="1"/>
</dbReference>
<organism evidence="7">
    <name type="scientific">Myxobolus squamalis</name>
    <name type="common">Myxosporean</name>
    <dbReference type="NCBI Taxonomy" id="59785"/>
    <lineage>
        <taxon>Eukaryota</taxon>
        <taxon>Metazoa</taxon>
        <taxon>Cnidaria</taxon>
        <taxon>Myxozoa</taxon>
        <taxon>Myxosporea</taxon>
        <taxon>Bivalvulida</taxon>
        <taxon>Platysporina</taxon>
        <taxon>Myxobolidae</taxon>
        <taxon>Myxobolus</taxon>
    </lineage>
</organism>
<dbReference type="InterPro" id="IPR002109">
    <property type="entry name" value="Glutaredoxin"/>
</dbReference>
<name>A0A6B2G9G8_MYXSQ</name>
<dbReference type="PANTHER" id="PTHR10293:SF16">
    <property type="entry name" value="GLUTAREDOXIN-RELATED PROTEIN 5, MITOCHONDRIAL"/>
    <property type="match status" value="1"/>
</dbReference>
<evidence type="ECO:0000256" key="4">
    <source>
        <dbReference type="PIRNR" id="PIRNR005894"/>
    </source>
</evidence>
<reference evidence="7" key="1">
    <citation type="submission" date="2018-11" db="EMBL/GenBank/DDBJ databases">
        <title>Myxobolus squamalis genome and transcriptome.</title>
        <authorList>
            <person name="Yahalomi D."/>
            <person name="Atkinson S.D."/>
            <person name="Neuhof M."/>
            <person name="Chang E.S."/>
            <person name="Philippe H."/>
            <person name="Cartwright P."/>
            <person name="Bartholomew J.L."/>
            <person name="Huchon D."/>
        </authorList>
    </citation>
    <scope>NUCLEOTIDE SEQUENCE</scope>
    <source>
        <strain evidence="7">71B08</strain>
        <tissue evidence="7">Whole</tissue>
    </source>
</reference>
<dbReference type="InterPro" id="IPR004480">
    <property type="entry name" value="Monothiol_GRX-rel"/>
</dbReference>
<dbReference type="GO" id="GO:0015036">
    <property type="term" value="F:disulfide oxidoreductase activity"/>
    <property type="evidence" value="ECO:0007669"/>
    <property type="project" value="InterPro"/>
</dbReference>
<dbReference type="InterPro" id="IPR036249">
    <property type="entry name" value="Thioredoxin-like_sf"/>
</dbReference>
<evidence type="ECO:0000256" key="2">
    <source>
        <dbReference type="ARBA" id="ARBA00022714"/>
    </source>
</evidence>
<dbReference type="SUPFAM" id="SSF52833">
    <property type="entry name" value="Thioredoxin-like"/>
    <property type="match status" value="1"/>
</dbReference>
<sequence>MILRSKKFLAANKIVAFIKGNYNNPRCGYSNAVVQILQVHGAEDAVFVNILENHELMAKMKIYSDWLTYPQLYINGTLIGGYDIVLELHQSGEIIKILSEAGIKSKMSEHFKK</sequence>
<dbReference type="AlphaFoldDB" id="A0A6B2G9G8"/>
<evidence type="ECO:0000313" key="7">
    <source>
        <dbReference type="EMBL" id="NDJ98229.1"/>
    </source>
</evidence>
<dbReference type="EMBL" id="GHBR01004756">
    <property type="protein sequence ID" value="NDJ98229.1"/>
    <property type="molecule type" value="Transcribed_RNA"/>
</dbReference>
<evidence type="ECO:0000256" key="3">
    <source>
        <dbReference type="ARBA" id="ARBA00023284"/>
    </source>
</evidence>
<comment type="similarity">
    <text evidence="1 4">Belongs to the glutaredoxin family. Monothiol subfamily.</text>
</comment>
<keyword evidence="3" id="KW-0676">Redox-active center</keyword>
<dbReference type="Gene3D" id="3.40.30.10">
    <property type="entry name" value="Glutaredoxin"/>
    <property type="match status" value="1"/>
</dbReference>
<feature type="domain" description="Glutaredoxin" evidence="6">
    <location>
        <begin position="15"/>
        <end position="79"/>
    </location>
</feature>
<keyword evidence="2 5" id="KW-0001">2Fe-2S</keyword>
<dbReference type="Pfam" id="PF00462">
    <property type="entry name" value="Glutaredoxin"/>
    <property type="match status" value="1"/>
</dbReference>
<protein>
    <recommendedName>
        <fullName evidence="4">Glutaredoxin</fullName>
    </recommendedName>
</protein>
<keyword evidence="5" id="KW-0479">Metal-binding</keyword>
<evidence type="ECO:0000259" key="6">
    <source>
        <dbReference type="Pfam" id="PF00462"/>
    </source>
</evidence>
<dbReference type="GO" id="GO:0046872">
    <property type="term" value="F:metal ion binding"/>
    <property type="evidence" value="ECO:0007669"/>
    <property type="project" value="UniProtKB-KW"/>
</dbReference>
<feature type="binding site" evidence="5">
    <location>
        <position position="27"/>
    </location>
    <ligand>
        <name>[2Fe-2S] cluster</name>
        <dbReference type="ChEBI" id="CHEBI:190135"/>
        <note>ligand shared between dimeric partners</note>
    </ligand>
</feature>
<dbReference type="GO" id="GO:0051537">
    <property type="term" value="F:2 iron, 2 sulfur cluster binding"/>
    <property type="evidence" value="ECO:0007669"/>
    <property type="project" value="UniProtKB-KW"/>
</dbReference>
<dbReference type="InterPro" id="IPR014434">
    <property type="entry name" value="Monothiol_GRX"/>
</dbReference>
<dbReference type="PANTHER" id="PTHR10293">
    <property type="entry name" value="GLUTAREDOXIN FAMILY MEMBER"/>
    <property type="match status" value="1"/>
</dbReference>
<proteinExistence type="inferred from homology"/>
<keyword evidence="5" id="KW-0411">Iron-sulfur</keyword>
<evidence type="ECO:0000256" key="5">
    <source>
        <dbReference type="PIRSR" id="PIRSR005894-2"/>
    </source>
</evidence>
<dbReference type="GO" id="GO:0005739">
    <property type="term" value="C:mitochondrion"/>
    <property type="evidence" value="ECO:0007669"/>
    <property type="project" value="UniProtKB-ARBA"/>
</dbReference>
<keyword evidence="5" id="KW-0408">Iron</keyword>
<dbReference type="PROSITE" id="PS51354">
    <property type="entry name" value="GLUTAREDOXIN_2"/>
    <property type="match status" value="1"/>
</dbReference>
<accession>A0A6B2G9G8</accession>
<evidence type="ECO:0000256" key="1">
    <source>
        <dbReference type="ARBA" id="ARBA00009630"/>
    </source>
</evidence>